<dbReference type="Pfam" id="PF09967">
    <property type="entry name" value="DUF2201"/>
    <property type="match status" value="1"/>
</dbReference>
<dbReference type="InterPro" id="IPR036465">
    <property type="entry name" value="vWFA_dom_sf"/>
</dbReference>
<dbReference type="SUPFAM" id="SSF53300">
    <property type="entry name" value="vWA-like"/>
    <property type="match status" value="1"/>
</dbReference>
<dbReference type="PANTHER" id="PTHR38730:SF1">
    <property type="entry name" value="SLL7028 PROTEIN"/>
    <property type="match status" value="1"/>
</dbReference>
<evidence type="ECO:0000313" key="4">
    <source>
        <dbReference type="Proteomes" id="UP000662760"/>
    </source>
</evidence>
<dbReference type="CDD" id="cd00198">
    <property type="entry name" value="vWFA"/>
    <property type="match status" value="1"/>
</dbReference>
<evidence type="ECO:0000259" key="1">
    <source>
        <dbReference type="Pfam" id="PF09967"/>
    </source>
</evidence>
<dbReference type="Proteomes" id="UP000662760">
    <property type="component" value="Segment"/>
</dbReference>
<dbReference type="Pfam" id="PF13203">
    <property type="entry name" value="DUF2201_N"/>
    <property type="match status" value="1"/>
</dbReference>
<accession>A0A898K8Y5</accession>
<keyword evidence="4" id="KW-1185">Reference proteome</keyword>
<organism evidence="3 4">
    <name type="scientific">Salmonella phage vB_SalP_TR2</name>
    <dbReference type="NCBI Taxonomy" id="2812854"/>
    <lineage>
        <taxon>Viruses</taxon>
        <taxon>Duplodnaviria</taxon>
        <taxon>Heunggongvirae</taxon>
        <taxon>Uroviricota</taxon>
        <taxon>Caudoviricetes</taxon>
        <taxon>Schitoviridae</taxon>
        <taxon>Triduovirus</taxon>
        <taxon>Triduovirus Tr2</taxon>
    </lineage>
</organism>
<dbReference type="GeneID" id="65133629"/>
<dbReference type="EMBL" id="MW544066">
    <property type="protein sequence ID" value="QSJ03991.1"/>
    <property type="molecule type" value="Genomic_DNA"/>
</dbReference>
<feature type="domain" description="VWA-like" evidence="1">
    <location>
        <begin position="245"/>
        <end position="364"/>
    </location>
</feature>
<dbReference type="KEGG" id="vg:65133629"/>
<reference evidence="3" key="1">
    <citation type="submission" date="2021-01" db="EMBL/GenBank/DDBJ databases">
        <authorList>
            <person name="Shang Y."/>
        </authorList>
    </citation>
    <scope>NUCLEOTIDE SEQUENCE</scope>
</reference>
<dbReference type="RefSeq" id="YP_010115025.1">
    <property type="nucleotide sequence ID" value="NC_055921.1"/>
</dbReference>
<feature type="domain" description="Putative metallopeptidase" evidence="2">
    <location>
        <begin position="18"/>
        <end position="234"/>
    </location>
</feature>
<dbReference type="PANTHER" id="PTHR38730">
    <property type="entry name" value="SLL7028 PROTEIN"/>
    <property type="match status" value="1"/>
</dbReference>
<evidence type="ECO:0000313" key="3">
    <source>
        <dbReference type="EMBL" id="QSJ03991.1"/>
    </source>
</evidence>
<evidence type="ECO:0000259" key="2">
    <source>
        <dbReference type="Pfam" id="PF13203"/>
    </source>
</evidence>
<name>A0A898K8Y5_9CAUD</name>
<dbReference type="InterPro" id="IPR025154">
    <property type="entry name" value="Put_metallopeptidase_dom"/>
</dbReference>
<dbReference type="InterPro" id="IPR018698">
    <property type="entry name" value="VWA-like_dom"/>
</dbReference>
<protein>
    <submittedName>
        <fullName evidence="3">Metallopeptidase</fullName>
    </submittedName>
</protein>
<proteinExistence type="predicted"/>
<sequence length="366" mass="41990">MDLERIYDLAKIDFFAKKGTAFITSVFCSLQHSWCDDIPTADVDGLNLRINPEFFMAQPRQIRVTLLAHETWHVVLKHPTRHEGRDPKIWNYACDFFINNILDNEGYVLGPGWLVNHDYDDMNVYEIYNELMKIAEQLPPNPMAGDVNPPPGDKEEEVDAQIDNMLIRGVITAKQRGQAGSVPGDIQAYLDELLNPKLPWNYILRDFINEMAKDDYSWKRLNKRFFPDIMLPSLNSESLAHIIFYNDISCSVTDEQFNVYISEMHAIQQMLTPEKMSIVTFDTRIHDEYEVTPDMDIKSLTFTGRGGTSLDCVLAHAKKHKPTIMVVFSDLECAPMREQPADFVIWVCLDNPSATVPFGQLIHIKS</sequence>